<sequence length="295" mass="33027">MPPSEFGYTVGIGADAAAMFIHKPKPKPKSFRVYVLVVEEGKDPGKEMENLTSSDPDQIFWSASRLEKPFSRSRFSENEVCAVKNATKAFVDDAMHRITRYAEPVWDPKENMKEEGGYVHGPEAERLIRAAMGEKPQESDAKDTVDDATRQRRASDAAERTVEPPTEAGEKNKRKRNDEADAVQNTEEENSKRRRIEATVPTETPAALQASELDIAAKRVRARAKRTQDFKKRFKQALQGRDHTKVLPPVAAPVSKRHTRSSSLQDLKDNTQGTESKWGRAYGLFPGGSGDEQEE</sequence>
<feature type="compositionally biased region" description="Gly residues" evidence="1">
    <location>
        <begin position="285"/>
        <end position="295"/>
    </location>
</feature>
<name>S8AB67_DACHA</name>
<organism evidence="2 3">
    <name type="scientific">Dactylellina haptotyla (strain CBS 200.50)</name>
    <name type="common">Nematode-trapping fungus</name>
    <name type="synonym">Monacrosporium haptotylum</name>
    <dbReference type="NCBI Taxonomy" id="1284197"/>
    <lineage>
        <taxon>Eukaryota</taxon>
        <taxon>Fungi</taxon>
        <taxon>Dikarya</taxon>
        <taxon>Ascomycota</taxon>
        <taxon>Pezizomycotina</taxon>
        <taxon>Orbiliomycetes</taxon>
        <taxon>Orbiliales</taxon>
        <taxon>Orbiliaceae</taxon>
        <taxon>Dactylellina</taxon>
    </lineage>
</organism>
<feature type="region of interest" description="Disordered" evidence="1">
    <location>
        <begin position="132"/>
        <end position="206"/>
    </location>
</feature>
<proteinExistence type="predicted"/>
<feature type="region of interest" description="Disordered" evidence="1">
    <location>
        <begin position="251"/>
        <end position="295"/>
    </location>
</feature>
<protein>
    <submittedName>
        <fullName evidence="2">Uncharacterized protein</fullName>
    </submittedName>
</protein>
<reference evidence="2 3" key="1">
    <citation type="journal article" date="2013" name="PLoS Genet.">
        <title>Genomic mechanisms accounting for the adaptation to parasitism in nematode-trapping fungi.</title>
        <authorList>
            <person name="Meerupati T."/>
            <person name="Andersson K.M."/>
            <person name="Friman E."/>
            <person name="Kumar D."/>
            <person name="Tunlid A."/>
            <person name="Ahren D."/>
        </authorList>
    </citation>
    <scope>NUCLEOTIDE SEQUENCE [LARGE SCALE GENOMIC DNA]</scope>
    <source>
        <strain evidence="2 3">CBS 200.50</strain>
    </source>
</reference>
<evidence type="ECO:0000313" key="2">
    <source>
        <dbReference type="EMBL" id="EPS40200.1"/>
    </source>
</evidence>
<dbReference type="HOGENOM" id="CLU_943399_0_0_1"/>
<feature type="region of interest" description="Disordered" evidence="1">
    <location>
        <begin position="225"/>
        <end position="244"/>
    </location>
</feature>
<reference evidence="3" key="2">
    <citation type="submission" date="2013-04" db="EMBL/GenBank/DDBJ databases">
        <title>Genomic mechanisms accounting for the adaptation to parasitism in nematode-trapping fungi.</title>
        <authorList>
            <person name="Ahren D.G."/>
        </authorList>
    </citation>
    <scope>NUCLEOTIDE SEQUENCE [LARGE SCALE GENOMIC DNA]</scope>
    <source>
        <strain evidence="3">CBS 200.50</strain>
    </source>
</reference>
<dbReference type="AlphaFoldDB" id="S8AB67"/>
<comment type="caution">
    <text evidence="2">The sequence shown here is derived from an EMBL/GenBank/DDBJ whole genome shotgun (WGS) entry which is preliminary data.</text>
</comment>
<gene>
    <name evidence="2" type="ORF">H072_6004</name>
</gene>
<accession>S8AB67</accession>
<keyword evidence="3" id="KW-1185">Reference proteome</keyword>
<evidence type="ECO:0000313" key="3">
    <source>
        <dbReference type="Proteomes" id="UP000015100"/>
    </source>
</evidence>
<feature type="compositionally biased region" description="Basic and acidic residues" evidence="1">
    <location>
        <begin position="135"/>
        <end position="179"/>
    </location>
</feature>
<dbReference type="EMBL" id="AQGS01000433">
    <property type="protein sequence ID" value="EPS40200.1"/>
    <property type="molecule type" value="Genomic_DNA"/>
</dbReference>
<dbReference type="Proteomes" id="UP000015100">
    <property type="component" value="Unassembled WGS sequence"/>
</dbReference>
<feature type="compositionally biased region" description="Polar residues" evidence="1">
    <location>
        <begin position="261"/>
        <end position="275"/>
    </location>
</feature>
<evidence type="ECO:0000256" key="1">
    <source>
        <dbReference type="SAM" id="MobiDB-lite"/>
    </source>
</evidence>